<name>A0ABQ9M074_HEVBR</name>
<dbReference type="InterPro" id="IPR023213">
    <property type="entry name" value="CAT-like_dom_sf"/>
</dbReference>
<proteinExistence type="predicted"/>
<protein>
    <submittedName>
        <fullName evidence="3">Uncharacterized protein</fullName>
    </submittedName>
</protein>
<evidence type="ECO:0000313" key="4">
    <source>
        <dbReference type="Proteomes" id="UP001174677"/>
    </source>
</evidence>
<dbReference type="Pfam" id="PF02458">
    <property type="entry name" value="Transferase"/>
    <property type="match status" value="1"/>
</dbReference>
<keyword evidence="4" id="KW-1185">Reference proteome</keyword>
<accession>A0ABQ9M074</accession>
<reference evidence="3" key="1">
    <citation type="journal article" date="2023" name="Plant Biotechnol. J.">
        <title>Chromosome-level wild Hevea brasiliensis genome provides new tools for genomic-assisted breeding and valuable loci to elevate rubber yield.</title>
        <authorList>
            <person name="Cheng H."/>
            <person name="Song X."/>
            <person name="Hu Y."/>
            <person name="Wu T."/>
            <person name="Yang Q."/>
            <person name="An Z."/>
            <person name="Feng S."/>
            <person name="Deng Z."/>
            <person name="Wu W."/>
            <person name="Zeng X."/>
            <person name="Tu M."/>
            <person name="Wang X."/>
            <person name="Huang H."/>
        </authorList>
    </citation>
    <scope>NUCLEOTIDE SEQUENCE</scope>
    <source>
        <strain evidence="3">MT/VB/25A 57/8</strain>
    </source>
</reference>
<evidence type="ECO:0000256" key="2">
    <source>
        <dbReference type="ARBA" id="ARBA00023315"/>
    </source>
</evidence>
<keyword evidence="1" id="KW-0808">Transferase</keyword>
<dbReference type="Gene3D" id="3.30.559.10">
    <property type="entry name" value="Chloramphenicol acetyltransferase-like domain"/>
    <property type="match status" value="1"/>
</dbReference>
<comment type="caution">
    <text evidence="3">The sequence shown here is derived from an EMBL/GenBank/DDBJ whole genome shotgun (WGS) entry which is preliminary data.</text>
</comment>
<dbReference type="PANTHER" id="PTHR31625">
    <property type="match status" value="1"/>
</dbReference>
<organism evidence="3 4">
    <name type="scientific">Hevea brasiliensis</name>
    <name type="common">Para rubber tree</name>
    <name type="synonym">Siphonia brasiliensis</name>
    <dbReference type="NCBI Taxonomy" id="3981"/>
    <lineage>
        <taxon>Eukaryota</taxon>
        <taxon>Viridiplantae</taxon>
        <taxon>Streptophyta</taxon>
        <taxon>Embryophyta</taxon>
        <taxon>Tracheophyta</taxon>
        <taxon>Spermatophyta</taxon>
        <taxon>Magnoliopsida</taxon>
        <taxon>eudicotyledons</taxon>
        <taxon>Gunneridae</taxon>
        <taxon>Pentapetalae</taxon>
        <taxon>rosids</taxon>
        <taxon>fabids</taxon>
        <taxon>Malpighiales</taxon>
        <taxon>Euphorbiaceae</taxon>
        <taxon>Crotonoideae</taxon>
        <taxon>Micrandreae</taxon>
        <taxon>Hevea</taxon>
    </lineage>
</organism>
<evidence type="ECO:0000256" key="1">
    <source>
        <dbReference type="ARBA" id="ARBA00022679"/>
    </source>
</evidence>
<dbReference type="EMBL" id="JARPOI010000009">
    <property type="protein sequence ID" value="KAJ9173190.1"/>
    <property type="molecule type" value="Genomic_DNA"/>
</dbReference>
<sequence>MASTDNPVRITEICQVTPSFDSPESATEFSLPLTFFDNFWIKFHPVERIFFYELTDSTPAFFNSVILPKLKQSLSLSLLHFLPLAGKLTWPPHAAKPFIHYAPHNAVSLTVAESDADFHRLSVRILEAVESHPYIPELPVYDSTAETISIQITLFPSQGF</sequence>
<keyword evidence="2" id="KW-0012">Acyltransferase</keyword>
<gene>
    <name evidence="3" type="ORF">P3X46_016353</name>
</gene>
<dbReference type="Proteomes" id="UP001174677">
    <property type="component" value="Chromosome 9"/>
</dbReference>
<dbReference type="InterPro" id="IPR051504">
    <property type="entry name" value="Plant_metabolite_acyltrans"/>
</dbReference>
<evidence type="ECO:0000313" key="3">
    <source>
        <dbReference type="EMBL" id="KAJ9173190.1"/>
    </source>
</evidence>